<name>A0ABP1G6R7_9CHLO</name>
<comment type="similarity">
    <text evidence="2 9">Belongs to the mitochondrial carrier (TC 2.A.29) family.</text>
</comment>
<evidence type="ECO:0000256" key="4">
    <source>
        <dbReference type="ARBA" id="ARBA00022692"/>
    </source>
</evidence>
<feature type="repeat" description="Solcar" evidence="8">
    <location>
        <begin position="150"/>
        <end position="232"/>
    </location>
</feature>
<dbReference type="Gene3D" id="1.50.40.10">
    <property type="entry name" value="Mitochondrial carrier domain"/>
    <property type="match status" value="2"/>
</dbReference>
<dbReference type="InterPro" id="IPR018108">
    <property type="entry name" value="MCP_transmembrane"/>
</dbReference>
<dbReference type="PROSITE" id="PS50920">
    <property type="entry name" value="SOLCAR"/>
    <property type="match status" value="3"/>
</dbReference>
<gene>
    <name evidence="12" type="primary">g8427</name>
    <name evidence="12" type="ORF">VP750_LOCUS7241</name>
</gene>
<comment type="caution">
    <text evidence="12">The sequence shown here is derived from an EMBL/GenBank/DDBJ whole genome shotgun (WGS) entry which is preliminary data.</text>
</comment>
<sequence>MTLAISKASESGAANVGPSSSSAPPPPPSTGDKPINDVVAGAMARAASQGTIHPLDTLKVQMQVGRRAQQTCSSGARQAASSSGGAQALQLSSGPAGGAMTATVQHRLAELRGLYRGVVGAACGAGIIIGTYFAFYSTSKNFLRRHSDLSESGIAFVAGAGAAVGSGIVKVPLAVCIRSVQAGAYPNAFAAARSIVDTAGARSLFTGLMPTLLEDVPDMAVKFAVYESLRTMHRRVFRGRQPTVIEDLLVGGTAGAAAAAATTPLDVVKTVMMCSASSRPTITSASKIIMQQGAGLKPFFAGVGPRALSNGLNSAVFFCFFEALRGVMQKRQLQSQHAALATLSFGALAASSAQIRQRRPERQWLARPDGHSFTGYTSESVPAICMSLAIPC</sequence>
<dbReference type="InterPro" id="IPR023395">
    <property type="entry name" value="MCP_dom_sf"/>
</dbReference>
<feature type="repeat" description="Solcar" evidence="8">
    <location>
        <begin position="32"/>
        <end position="142"/>
    </location>
</feature>
<dbReference type="EMBL" id="CAXHTA020000012">
    <property type="protein sequence ID" value="CAL5225582.1"/>
    <property type="molecule type" value="Genomic_DNA"/>
</dbReference>
<protein>
    <submittedName>
        <fullName evidence="12">G8427 protein</fullName>
    </submittedName>
</protein>
<dbReference type="Pfam" id="PF00153">
    <property type="entry name" value="Mito_carr"/>
    <property type="match status" value="3"/>
</dbReference>
<evidence type="ECO:0000256" key="5">
    <source>
        <dbReference type="ARBA" id="ARBA00022737"/>
    </source>
</evidence>
<feature type="repeat" description="Solcar" evidence="8">
    <location>
        <begin position="242"/>
        <end position="327"/>
    </location>
</feature>
<evidence type="ECO:0000313" key="13">
    <source>
        <dbReference type="Proteomes" id="UP001497392"/>
    </source>
</evidence>
<accession>A0ABP1G6R7</accession>
<feature type="transmembrane region" description="Helical" evidence="11">
    <location>
        <begin position="114"/>
        <end position="135"/>
    </location>
</feature>
<evidence type="ECO:0000256" key="1">
    <source>
        <dbReference type="ARBA" id="ARBA00004141"/>
    </source>
</evidence>
<evidence type="ECO:0000256" key="6">
    <source>
        <dbReference type="ARBA" id="ARBA00022989"/>
    </source>
</evidence>
<keyword evidence="3 9" id="KW-0813">Transport</keyword>
<reference evidence="12 13" key="1">
    <citation type="submission" date="2024-06" db="EMBL/GenBank/DDBJ databases">
        <authorList>
            <person name="Kraege A."/>
            <person name="Thomma B."/>
        </authorList>
    </citation>
    <scope>NUCLEOTIDE SEQUENCE [LARGE SCALE GENOMIC DNA]</scope>
</reference>
<keyword evidence="13" id="KW-1185">Reference proteome</keyword>
<evidence type="ECO:0000256" key="3">
    <source>
        <dbReference type="ARBA" id="ARBA00022448"/>
    </source>
</evidence>
<evidence type="ECO:0000256" key="7">
    <source>
        <dbReference type="ARBA" id="ARBA00023136"/>
    </source>
</evidence>
<evidence type="ECO:0000313" key="12">
    <source>
        <dbReference type="EMBL" id="CAL5225582.1"/>
    </source>
</evidence>
<keyword evidence="4 8" id="KW-0812">Transmembrane</keyword>
<keyword evidence="5" id="KW-0677">Repeat</keyword>
<feature type="compositionally biased region" description="Low complexity" evidence="10">
    <location>
        <begin position="73"/>
        <end position="91"/>
    </location>
</feature>
<dbReference type="PANTHER" id="PTHR45667">
    <property type="entry name" value="S-ADENOSYLMETHIONINE MITOCHONDRIAL CARRIER PROTEIN"/>
    <property type="match status" value="1"/>
</dbReference>
<comment type="subcellular location">
    <subcellularLocation>
        <location evidence="1">Membrane</location>
        <topology evidence="1">Multi-pass membrane protein</topology>
    </subcellularLocation>
</comment>
<dbReference type="SUPFAM" id="SSF103506">
    <property type="entry name" value="Mitochondrial carrier"/>
    <property type="match status" value="1"/>
</dbReference>
<evidence type="ECO:0000256" key="10">
    <source>
        <dbReference type="SAM" id="MobiDB-lite"/>
    </source>
</evidence>
<keyword evidence="7 8" id="KW-0472">Membrane</keyword>
<keyword evidence="6 11" id="KW-1133">Transmembrane helix</keyword>
<organism evidence="12 13">
    <name type="scientific">Coccomyxa viridis</name>
    <dbReference type="NCBI Taxonomy" id="1274662"/>
    <lineage>
        <taxon>Eukaryota</taxon>
        <taxon>Viridiplantae</taxon>
        <taxon>Chlorophyta</taxon>
        <taxon>core chlorophytes</taxon>
        <taxon>Trebouxiophyceae</taxon>
        <taxon>Trebouxiophyceae incertae sedis</taxon>
        <taxon>Coccomyxaceae</taxon>
        <taxon>Coccomyxa</taxon>
    </lineage>
</organism>
<proteinExistence type="inferred from homology"/>
<feature type="region of interest" description="Disordered" evidence="10">
    <location>
        <begin position="1"/>
        <end position="36"/>
    </location>
</feature>
<dbReference type="Proteomes" id="UP001497392">
    <property type="component" value="Unassembled WGS sequence"/>
</dbReference>
<evidence type="ECO:0000256" key="8">
    <source>
        <dbReference type="PROSITE-ProRule" id="PRU00282"/>
    </source>
</evidence>
<evidence type="ECO:0000256" key="2">
    <source>
        <dbReference type="ARBA" id="ARBA00006375"/>
    </source>
</evidence>
<feature type="transmembrane region" description="Helical" evidence="11">
    <location>
        <begin position="155"/>
        <end position="177"/>
    </location>
</feature>
<feature type="region of interest" description="Disordered" evidence="10">
    <location>
        <begin position="69"/>
        <end position="91"/>
    </location>
</feature>
<evidence type="ECO:0000256" key="11">
    <source>
        <dbReference type="SAM" id="Phobius"/>
    </source>
</evidence>
<evidence type="ECO:0000256" key="9">
    <source>
        <dbReference type="RuleBase" id="RU000488"/>
    </source>
</evidence>